<evidence type="ECO:0008006" key="8">
    <source>
        <dbReference type="Google" id="ProtNLM"/>
    </source>
</evidence>
<feature type="transmembrane region" description="Helical" evidence="6">
    <location>
        <begin position="217"/>
        <end position="234"/>
    </location>
</feature>
<keyword evidence="4 6" id="KW-1133">Transmembrane helix</keyword>
<reference evidence="7" key="1">
    <citation type="submission" date="2015-08" db="EMBL/GenBank/DDBJ databases">
        <authorList>
            <person name="Babu N.S."/>
            <person name="Beckwith C.J."/>
            <person name="Beseler K.G."/>
            <person name="Brison A."/>
            <person name="Carone J.V."/>
            <person name="Caskin T.P."/>
            <person name="Diamond M."/>
            <person name="Durham M.E."/>
            <person name="Foxe J.M."/>
            <person name="Go M."/>
            <person name="Henderson B.A."/>
            <person name="Jones I.B."/>
            <person name="McGettigan J.A."/>
            <person name="Micheletti S.J."/>
            <person name="Nasrallah M.E."/>
            <person name="Ortiz D."/>
            <person name="Piller C.R."/>
            <person name="Privatt S.R."/>
            <person name="Schneider S.L."/>
            <person name="Sharp S."/>
            <person name="Smith T.C."/>
            <person name="Stanton J.D."/>
            <person name="Ullery H.E."/>
            <person name="Wilson R.J."/>
            <person name="Serrano M.G."/>
            <person name="Buck G."/>
            <person name="Lee V."/>
            <person name="Wang Y."/>
            <person name="Carvalho R."/>
            <person name="Voegtly L."/>
            <person name="Shi R."/>
            <person name="Duckworth R."/>
            <person name="Johnson A."/>
            <person name="Loviza R."/>
            <person name="Walstead R."/>
            <person name="Shah Z."/>
            <person name="Kiflezghi M."/>
            <person name="Wade K."/>
            <person name="Ball S.L."/>
            <person name="Bradley K.W."/>
            <person name="Asai D.J."/>
            <person name="Bowman C.A."/>
            <person name="Russell D.A."/>
            <person name="Pope W.H."/>
            <person name="Jacobs-Sera D."/>
            <person name="Hendrix R.W."/>
            <person name="Hatfull G.F."/>
        </authorList>
    </citation>
    <scope>NUCLEOTIDE SEQUENCE</scope>
</reference>
<dbReference type="GO" id="GO:0005802">
    <property type="term" value="C:trans-Golgi network"/>
    <property type="evidence" value="ECO:0007669"/>
    <property type="project" value="TreeGrafter"/>
</dbReference>
<dbReference type="InterPro" id="IPR045231">
    <property type="entry name" value="Yip1/4-like"/>
</dbReference>
<protein>
    <recommendedName>
        <fullName evidence="8">Protein YIP</fullName>
    </recommendedName>
</protein>
<evidence type="ECO:0000256" key="1">
    <source>
        <dbReference type="ARBA" id="ARBA00004141"/>
    </source>
</evidence>
<dbReference type="GO" id="GO:0006888">
    <property type="term" value="P:endoplasmic reticulum to Golgi vesicle-mediated transport"/>
    <property type="evidence" value="ECO:0007669"/>
    <property type="project" value="InterPro"/>
</dbReference>
<feature type="transmembrane region" description="Helical" evidence="6">
    <location>
        <begin position="152"/>
        <end position="177"/>
    </location>
</feature>
<evidence type="ECO:0000256" key="6">
    <source>
        <dbReference type="SAM" id="Phobius"/>
    </source>
</evidence>
<comment type="subcellular location">
    <subcellularLocation>
        <location evidence="1">Membrane</location>
        <topology evidence="1">Multi-pass membrane protein</topology>
    </subcellularLocation>
</comment>
<dbReference type="GO" id="GO:0016020">
    <property type="term" value="C:membrane"/>
    <property type="evidence" value="ECO:0007669"/>
    <property type="project" value="UniProtKB-SubCell"/>
</dbReference>
<comment type="similarity">
    <text evidence="2">Belongs to the YIP1 family.</text>
</comment>
<dbReference type="AlphaFoldDB" id="A0A1D2AFC1"/>
<organism evidence="7">
    <name type="scientific">Auxenochlorella protothecoides</name>
    <name type="common">Green microalga</name>
    <name type="synonym">Chlorella protothecoides</name>
    <dbReference type="NCBI Taxonomy" id="3075"/>
    <lineage>
        <taxon>Eukaryota</taxon>
        <taxon>Viridiplantae</taxon>
        <taxon>Chlorophyta</taxon>
        <taxon>core chlorophytes</taxon>
        <taxon>Trebouxiophyceae</taxon>
        <taxon>Chlorellales</taxon>
        <taxon>Chlorellaceae</taxon>
        <taxon>Auxenochlorella</taxon>
    </lineage>
</organism>
<name>A0A1D2AFC1_AUXPR</name>
<proteinExistence type="inferred from homology"/>
<evidence type="ECO:0000256" key="4">
    <source>
        <dbReference type="ARBA" id="ARBA00022989"/>
    </source>
</evidence>
<evidence type="ECO:0000256" key="2">
    <source>
        <dbReference type="ARBA" id="ARBA00010596"/>
    </source>
</evidence>
<gene>
    <name evidence="7" type="ORF">g.5522</name>
</gene>
<dbReference type="PANTHER" id="PTHR21236">
    <property type="entry name" value="GOLGI MEMBRANE PROTEIN YIP1"/>
    <property type="match status" value="1"/>
</dbReference>
<dbReference type="EMBL" id="GDKF01000718">
    <property type="protein sequence ID" value="JAT77904.1"/>
    <property type="molecule type" value="Transcribed_RNA"/>
</dbReference>
<feature type="transmembrane region" description="Helical" evidence="6">
    <location>
        <begin position="121"/>
        <end position="140"/>
    </location>
</feature>
<evidence type="ECO:0000256" key="3">
    <source>
        <dbReference type="ARBA" id="ARBA00022692"/>
    </source>
</evidence>
<keyword evidence="3 6" id="KW-0812">Transmembrane</keyword>
<dbReference type="PANTHER" id="PTHR21236:SF2">
    <property type="entry name" value="PROTEIN YIPF"/>
    <property type="match status" value="1"/>
</dbReference>
<feature type="transmembrane region" description="Helical" evidence="6">
    <location>
        <begin position="97"/>
        <end position="115"/>
    </location>
</feature>
<evidence type="ECO:0000256" key="5">
    <source>
        <dbReference type="ARBA" id="ARBA00023136"/>
    </source>
</evidence>
<sequence length="235" mass="24770">MQYGTGVTPQVFVPPQPSVLNPQPGVDWITPASSSYAPDSSAYPSYGGVGTSGHGVYGSFEDEAPLLEELGIDIPAIINRTAAILTMRLSKESLESLDLGGPLIFMALLGFAHLLVGKLHFGYILGWTVVGSGLIWFVLNSMTGSDPEAADLGLYACCCLLGYALLPLVGHALLSLLLPRRSLAAIGLGVAAVFWSAGTAAKLFTKRSPALRGQTSVIMYPATLMYTAFALLTLY</sequence>
<dbReference type="GO" id="GO:0048280">
    <property type="term" value="P:vesicle fusion with Golgi apparatus"/>
    <property type="evidence" value="ECO:0007669"/>
    <property type="project" value="TreeGrafter"/>
</dbReference>
<evidence type="ECO:0000313" key="7">
    <source>
        <dbReference type="EMBL" id="JAT77904.1"/>
    </source>
</evidence>
<keyword evidence="5 6" id="KW-0472">Membrane</keyword>
<feature type="transmembrane region" description="Helical" evidence="6">
    <location>
        <begin position="183"/>
        <end position="205"/>
    </location>
</feature>
<accession>A0A1D2AFC1</accession>